<evidence type="ECO:0008006" key="7">
    <source>
        <dbReference type="Google" id="ProtNLM"/>
    </source>
</evidence>
<evidence type="ECO:0000313" key="5">
    <source>
        <dbReference type="EMBL" id="PCD45419.1"/>
    </source>
</evidence>
<evidence type="ECO:0000256" key="2">
    <source>
        <dbReference type="ARBA" id="ARBA00023157"/>
    </source>
</evidence>
<evidence type="ECO:0000256" key="1">
    <source>
        <dbReference type="ARBA" id="ARBA00008987"/>
    </source>
</evidence>
<dbReference type="STRING" id="327505.A0A2H3I6R2"/>
<dbReference type="PROSITE" id="PS51532">
    <property type="entry name" value="PITH"/>
    <property type="match status" value="1"/>
</dbReference>
<dbReference type="InterPro" id="IPR013766">
    <property type="entry name" value="Thioredoxin_domain"/>
</dbReference>
<dbReference type="SUPFAM" id="SSF49785">
    <property type="entry name" value="Galactose-binding domain-like"/>
    <property type="match status" value="1"/>
</dbReference>
<reference evidence="5 6" key="2">
    <citation type="journal article" date="2017" name="Sci. Rep.">
        <title>A mobile pathogenicity chromosome in Fusarium oxysporum for infection of multiple cucurbit species.</title>
        <authorList>
            <person name="van Dam P."/>
            <person name="Fokkens L."/>
            <person name="Ayukawa Y."/>
            <person name="van der Gragt M."/>
            <person name="Ter Horst A."/>
            <person name="Brankovics B."/>
            <person name="Houterman P.M."/>
            <person name="Arie T."/>
            <person name="Rep M."/>
        </authorList>
    </citation>
    <scope>NUCLEOTIDE SEQUENCE [LARGE SCALE GENOMIC DNA]</scope>
    <source>
        <strain evidence="5 6">Forc016</strain>
    </source>
</reference>
<proteinExistence type="inferred from homology"/>
<gene>
    <name evidence="5" type="ORF">AU210_000853</name>
</gene>
<reference evidence="5 6" key="1">
    <citation type="journal article" date="2016" name="Environ. Microbiol.">
        <title>Effector profiles distinguish formae speciales of Fusarium oxysporum.</title>
        <authorList>
            <person name="van Dam P."/>
            <person name="Fokkens L."/>
            <person name="Schmidt S.M."/>
            <person name="Linmans J.H."/>
            <person name="Kistler H.C."/>
            <person name="Ma L.J."/>
            <person name="Rep M."/>
        </authorList>
    </citation>
    <scope>NUCLEOTIDE SEQUENCE [LARGE SCALE GENOMIC DNA]</scope>
    <source>
        <strain evidence="5 6">Forc016</strain>
    </source>
</reference>
<dbReference type="PANTHER" id="PTHR46115">
    <property type="entry name" value="THIOREDOXIN-LIKE PROTEIN 1"/>
    <property type="match status" value="1"/>
</dbReference>
<comment type="similarity">
    <text evidence="1">Belongs to the thioredoxin family.</text>
</comment>
<dbReference type="Pfam" id="PF00085">
    <property type="entry name" value="Thioredoxin"/>
    <property type="match status" value="1"/>
</dbReference>
<accession>A0A2H3I6R2</accession>
<dbReference type="Gene3D" id="2.60.120.470">
    <property type="entry name" value="PITH domain"/>
    <property type="match status" value="1"/>
</dbReference>
<keyword evidence="2" id="KW-1015">Disulfide bond</keyword>
<dbReference type="Proteomes" id="UP000219602">
    <property type="component" value="Chromosome 1"/>
</dbReference>
<dbReference type="GO" id="GO:0005737">
    <property type="term" value="C:cytoplasm"/>
    <property type="evidence" value="ECO:0007669"/>
    <property type="project" value="UniProtKB-ARBA"/>
</dbReference>
<feature type="domain" description="Thioredoxin" evidence="3">
    <location>
        <begin position="1"/>
        <end position="111"/>
    </location>
</feature>
<feature type="domain" description="PITH" evidence="4">
    <location>
        <begin position="135"/>
        <end position="325"/>
    </location>
</feature>
<dbReference type="SUPFAM" id="SSF52833">
    <property type="entry name" value="Thioredoxin-like"/>
    <property type="match status" value="1"/>
</dbReference>
<organism evidence="5 6">
    <name type="scientific">Fusarium oxysporum f. sp. radicis-cucumerinum</name>
    <dbReference type="NCBI Taxonomy" id="327505"/>
    <lineage>
        <taxon>Eukaryota</taxon>
        <taxon>Fungi</taxon>
        <taxon>Dikarya</taxon>
        <taxon>Ascomycota</taxon>
        <taxon>Pezizomycotina</taxon>
        <taxon>Sordariomycetes</taxon>
        <taxon>Hypocreomycetidae</taxon>
        <taxon>Hypocreales</taxon>
        <taxon>Nectriaceae</taxon>
        <taxon>Fusarium</taxon>
        <taxon>Fusarium oxysporum species complex</taxon>
    </lineage>
</organism>
<name>A0A2H3I6R2_FUSOX</name>
<dbReference type="InterPro" id="IPR010400">
    <property type="entry name" value="PITH_dom"/>
</dbReference>
<dbReference type="Pfam" id="PF06201">
    <property type="entry name" value="PITH"/>
    <property type="match status" value="1"/>
</dbReference>
<evidence type="ECO:0000259" key="4">
    <source>
        <dbReference type="PROSITE" id="PS51532"/>
    </source>
</evidence>
<dbReference type="AlphaFoldDB" id="A0A2H3I6R2"/>
<dbReference type="CDD" id="cd02947">
    <property type="entry name" value="TRX_family"/>
    <property type="match status" value="1"/>
</dbReference>
<dbReference type="InterPro" id="IPR008979">
    <property type="entry name" value="Galactose-bd-like_sf"/>
</dbReference>
<evidence type="ECO:0000313" key="6">
    <source>
        <dbReference type="Proteomes" id="UP000219602"/>
    </source>
</evidence>
<protein>
    <recommendedName>
        <fullName evidence="7">Thioredoxin-like protein 1</fullName>
    </recommendedName>
</protein>
<dbReference type="Gene3D" id="3.40.30.10">
    <property type="entry name" value="Glutaredoxin"/>
    <property type="match status" value="1"/>
</dbReference>
<dbReference type="PROSITE" id="PS51352">
    <property type="entry name" value="THIOREDOXIN_2"/>
    <property type="match status" value="1"/>
</dbReference>
<dbReference type="InterPro" id="IPR036249">
    <property type="entry name" value="Thioredoxin-like_sf"/>
</dbReference>
<dbReference type="InterPro" id="IPR037047">
    <property type="entry name" value="PITH_dom_sf"/>
</dbReference>
<dbReference type="EMBL" id="MABQ02000001">
    <property type="protein sequence ID" value="PCD45419.1"/>
    <property type="molecule type" value="Genomic_DNA"/>
</dbReference>
<comment type="caution">
    <text evidence="5">The sequence shown here is derived from an EMBL/GenBank/DDBJ whole genome shotgun (WGS) entry which is preliminary data.</text>
</comment>
<evidence type="ECO:0000259" key="3">
    <source>
        <dbReference type="PROSITE" id="PS51352"/>
    </source>
</evidence>
<sequence>MSQNSVVTIDSKRHFDSVLKSSRIVIADFYADWSDSSNQIAPIYERFAKDVAQPNLITLVKVNSDNQPELSQEYKITDLPTFIVFADGKQVDQVQGADPQKLRDTLMKIPALAASLNEKTARENAGSASGGPSWKGMEAPRGYNDITDQIELRDLEVLNADENAGTVRVLFDGSKPSGLGNSKGTSKDYVQSGADDQLLLYIPFQSIVKLHTLQLTSLPPKDDEDVMRPGNIHLYINRTHNLDFNEADDTEPTQAIEISPEDWNEEGTVSLSLRYVKFQKTSSLVIYVQQGEGDGETVRLDRVRLIGEAGAKREMGKLQKVGEDE</sequence>